<dbReference type="GO" id="GO:0006606">
    <property type="term" value="P:protein import into nucleus"/>
    <property type="evidence" value="ECO:0007669"/>
    <property type="project" value="TreeGrafter"/>
</dbReference>
<keyword evidence="4" id="KW-0653">Protein transport</keyword>
<evidence type="ECO:0000256" key="1">
    <source>
        <dbReference type="ARBA" id="ARBA00004259"/>
    </source>
</evidence>
<dbReference type="Pfam" id="PF04097">
    <property type="entry name" value="Nic96"/>
    <property type="match status" value="1"/>
</dbReference>
<evidence type="ECO:0000256" key="3">
    <source>
        <dbReference type="ARBA" id="ARBA00023242"/>
    </source>
</evidence>
<dbReference type="PANTHER" id="PTHR11225:SF4">
    <property type="entry name" value="NUCLEAR PORE COMPLEX PROTEIN NUP93"/>
    <property type="match status" value="1"/>
</dbReference>
<protein>
    <recommendedName>
        <fullName evidence="4">Nuclear pore protein</fullName>
    </recommendedName>
</protein>
<reference evidence="5" key="1">
    <citation type="journal article" date="2020" name="Fungal Divers.">
        <title>Resolving the Mortierellaceae phylogeny through synthesis of multi-gene phylogenetics and phylogenomics.</title>
        <authorList>
            <person name="Vandepol N."/>
            <person name="Liber J."/>
            <person name="Desiro A."/>
            <person name="Na H."/>
            <person name="Kennedy M."/>
            <person name="Barry K."/>
            <person name="Grigoriev I.V."/>
            <person name="Miller A.N."/>
            <person name="O'Donnell K."/>
            <person name="Stajich J.E."/>
            <person name="Bonito G."/>
        </authorList>
    </citation>
    <scope>NUCLEOTIDE SEQUENCE</scope>
    <source>
        <strain evidence="5">NVP1</strain>
    </source>
</reference>
<dbReference type="PANTHER" id="PTHR11225">
    <property type="entry name" value="NUCLEAR PORE COMPLEX PROTEIN NUP93 NUCLEOPORIN NUP93 DEAD EYE PROTEIN"/>
    <property type="match status" value="1"/>
</dbReference>
<name>A0A9P5SEA0_9FUNG</name>
<sequence length="878" mass="99617">MAYASLAQLAEQSKLLTSHIGGQQLPHIERGIDQIENQSRKLAAKAAKPVDMSDNKAHFLLAKGGVDANVMHSQMSSINLKPTFEPFQPMYDTDTEAFLRHQHEQAIINTIDESRRETVQDFDANFEFSLSNDWERTKKRIFEELGQSVGTDGKDFASRSFRASTSLGLSQATSVPGFGQNPASLDINFIQLKPYYSVVNKLCEDRLQGNGTSLATSFAKAYEDAHKDQLNQKIVETWTLLMYVLQEQVTRTGMLNPVTKDRRFAKAYLMSPYSSLEATRLRQGLAQGSKMFLEMHFKNHIEEAVAQKAADASLGGAPSFFNKVRTYIQLKYDHYGSSLQPNLEVAGGHALWAQIYYLFRCGEGQEALKFATENEQHFSPADRQFIGYFSTYLKDSGTLAQEQRERLLSDFNQRIRYSSDTVDPYKFTLFKIIGRCELNKKTTPVITVVEDFMWLQLLLIRENQADTMPQEKYDLADFQALVLKFGPGQFNPKNNNPLQYFQVLIHSQQFEQAIHYLSSAKAFTLETVHMAITLTYHGLLRIPTVHRVSDPNLFSTSTDAQGRQLSHYDFAELMHRQARAIADQSPVHALGYLYQICLNTDLSPTTNAEQISLCHSYIQELVLQAKDYAALLGSTQHGVKTPGVIEKYLPLIKIENSSQFVREITIEAAKSKAREGSVEDAIQLYGIAESYNQVMDLYNRQLAEYISNPGLQSTTGESGPNVATIRRQLTEFRNDPKISQQISDRSMETCTRLLKLVDFTNLYDRARYDAAIAEIESLNLIPLEADMSTIAKKAEEFQSLDESIARNFPAVLLKTMESMYQLSEYHKMSPYDEAGRRDHRLMLKRRARTLMMFAGSIKFRMPADTYARLNHLDVLISA</sequence>
<keyword evidence="4" id="KW-0906">Nuclear pore complex</keyword>
<dbReference type="EMBL" id="JAAAUY010001054">
    <property type="protein sequence ID" value="KAF9324642.1"/>
    <property type="molecule type" value="Genomic_DNA"/>
</dbReference>
<dbReference type="GO" id="GO:0016973">
    <property type="term" value="P:poly(A)+ mRNA export from nucleus"/>
    <property type="evidence" value="ECO:0007669"/>
    <property type="project" value="TreeGrafter"/>
</dbReference>
<dbReference type="InterPro" id="IPR007231">
    <property type="entry name" value="Nucleoporin_int_Nup93/Nic96"/>
</dbReference>
<keyword evidence="4" id="KW-0813">Transport</keyword>
<keyword evidence="3 4" id="KW-0539">Nucleus</keyword>
<keyword evidence="4" id="KW-0811">Translocation</keyword>
<dbReference type="Proteomes" id="UP000696485">
    <property type="component" value="Unassembled WGS sequence"/>
</dbReference>
<dbReference type="GO" id="GO:0005643">
    <property type="term" value="C:nuclear pore"/>
    <property type="evidence" value="ECO:0007669"/>
    <property type="project" value="UniProtKB-SubCell"/>
</dbReference>
<keyword evidence="4" id="KW-0509">mRNA transport</keyword>
<keyword evidence="4" id="KW-0472">Membrane</keyword>
<evidence type="ECO:0000313" key="6">
    <source>
        <dbReference type="Proteomes" id="UP000696485"/>
    </source>
</evidence>
<comment type="subcellular location">
    <subcellularLocation>
        <location evidence="1">Nucleus envelope</location>
    </subcellularLocation>
    <subcellularLocation>
        <location evidence="4">Nucleus</location>
        <location evidence="4">Nuclear pore complex</location>
    </subcellularLocation>
</comment>
<gene>
    <name evidence="5" type="ORF">BG006_000351</name>
</gene>
<keyword evidence="6" id="KW-1185">Reference proteome</keyword>
<evidence type="ECO:0000256" key="2">
    <source>
        <dbReference type="ARBA" id="ARBA00010186"/>
    </source>
</evidence>
<comment type="similarity">
    <text evidence="2 4">Belongs to the nucleoporin interacting component (NIC) family.</text>
</comment>
<evidence type="ECO:0000313" key="5">
    <source>
        <dbReference type="EMBL" id="KAF9324642.1"/>
    </source>
</evidence>
<evidence type="ECO:0000256" key="4">
    <source>
        <dbReference type="RuleBase" id="RU364035"/>
    </source>
</evidence>
<comment type="caution">
    <text evidence="5">The sequence shown here is derived from an EMBL/GenBank/DDBJ whole genome shotgun (WGS) entry which is preliminary data.</text>
</comment>
<dbReference type="AlphaFoldDB" id="A0A9P5SEA0"/>
<organism evidence="5 6">
    <name type="scientific">Podila minutissima</name>
    <dbReference type="NCBI Taxonomy" id="64525"/>
    <lineage>
        <taxon>Eukaryota</taxon>
        <taxon>Fungi</taxon>
        <taxon>Fungi incertae sedis</taxon>
        <taxon>Mucoromycota</taxon>
        <taxon>Mortierellomycotina</taxon>
        <taxon>Mortierellomycetes</taxon>
        <taxon>Mortierellales</taxon>
        <taxon>Mortierellaceae</taxon>
        <taxon>Podila</taxon>
    </lineage>
</organism>
<dbReference type="GO" id="GO:0017056">
    <property type="term" value="F:structural constituent of nuclear pore"/>
    <property type="evidence" value="ECO:0007669"/>
    <property type="project" value="InterPro"/>
</dbReference>
<accession>A0A9P5SEA0</accession>
<proteinExistence type="inferred from homology"/>